<dbReference type="Gene3D" id="3.30.110.90">
    <property type="entry name" value="Amidohydrolase"/>
    <property type="match status" value="1"/>
</dbReference>
<dbReference type="RefSeq" id="WP_256618997.1">
    <property type="nucleotide sequence ID" value="NZ_JANIBC010000003.1"/>
</dbReference>
<evidence type="ECO:0000313" key="3">
    <source>
        <dbReference type="Proteomes" id="UP001142610"/>
    </source>
</evidence>
<dbReference type="InterPro" id="IPR051781">
    <property type="entry name" value="Metallo-dep_Hydrolase"/>
</dbReference>
<proteinExistence type="predicted"/>
<dbReference type="PROSITE" id="PS51257">
    <property type="entry name" value="PROKAR_LIPOPROTEIN"/>
    <property type="match status" value="1"/>
</dbReference>
<dbReference type="AlphaFoldDB" id="A0A9X2L8N1"/>
<evidence type="ECO:0000259" key="1">
    <source>
        <dbReference type="Pfam" id="PF01979"/>
    </source>
</evidence>
<name>A0A9X2L8N1_9PROT</name>
<reference evidence="2" key="1">
    <citation type="submission" date="2022-07" db="EMBL/GenBank/DDBJ databases">
        <title>Parvularcula maris sp. nov., an algicidal bacterium isolated from seawater.</title>
        <authorList>
            <person name="Li F."/>
        </authorList>
    </citation>
    <scope>NUCLEOTIDE SEQUENCE</scope>
    <source>
        <strain evidence="2">BGMRC 0090</strain>
    </source>
</reference>
<dbReference type="Gene3D" id="2.30.40.10">
    <property type="entry name" value="Urease, subunit C, domain 1"/>
    <property type="match status" value="1"/>
</dbReference>
<dbReference type="Pfam" id="PF01979">
    <property type="entry name" value="Amidohydro_1"/>
    <property type="match status" value="1"/>
</dbReference>
<dbReference type="PANTHER" id="PTHR43135">
    <property type="entry name" value="ALPHA-D-RIBOSE 1-METHYLPHOSPHONATE 5-TRIPHOSPHATE DIPHOSPHATASE"/>
    <property type="match status" value="1"/>
</dbReference>
<dbReference type="InterPro" id="IPR011059">
    <property type="entry name" value="Metal-dep_hydrolase_composite"/>
</dbReference>
<dbReference type="GO" id="GO:0016810">
    <property type="term" value="F:hydrolase activity, acting on carbon-nitrogen (but not peptide) bonds"/>
    <property type="evidence" value="ECO:0007669"/>
    <property type="project" value="InterPro"/>
</dbReference>
<sequence>MNGIARYGPALLVLLTACVPGSPPDSEFDTASIAFESVRVRTMTEAGVIEDGHVIVDDGRIVTVGEGPAPDAFDGLRIDGDGATLMPGLADMHVHYYEDGAGVLYLANSTTSVRNLTGSTAAVARGRLATAGALLGPRVFTSGPIIDGGESFPNDFFTRVYSPEQAVGAVKAQGGAGFDAIKLYDHLSPVTYRAAVETAKAEGLRVYTHVPDEMTFAEVLALEVDSVEHLDGVAEMVARDGFAAETGSRAEIWAQADPAKFADVAAMTAASGVWQVPTFAITHGRIRSADPDAYFAAPEAAYLPAWASYWRNSAEGYAKDRPYFEAQLREKIAFVSALREAGANVLVGTDAPNPFVTPGFSIHEEMQTLVMAGYSNEEVLTLATVEAARFLGREGQIGIVAEGAVADLVLLPGDPADDLTSLRKPLGVMVSGHWYTAAHLAEGLRRRAEAMKPESDR</sequence>
<keyword evidence="3" id="KW-1185">Reference proteome</keyword>
<dbReference type="PANTHER" id="PTHR43135:SF3">
    <property type="entry name" value="ALPHA-D-RIBOSE 1-METHYLPHOSPHONATE 5-TRIPHOSPHATE DIPHOSPHATASE"/>
    <property type="match status" value="1"/>
</dbReference>
<comment type="caution">
    <text evidence="2">The sequence shown here is derived from an EMBL/GenBank/DDBJ whole genome shotgun (WGS) entry which is preliminary data.</text>
</comment>
<dbReference type="EMBL" id="JANIBC010000003">
    <property type="protein sequence ID" value="MCQ8185135.1"/>
    <property type="molecule type" value="Genomic_DNA"/>
</dbReference>
<accession>A0A9X2L8N1</accession>
<dbReference type="Gene3D" id="3.40.50.10910">
    <property type="entry name" value="Amidohydrolase"/>
    <property type="match status" value="1"/>
</dbReference>
<feature type="domain" description="Amidohydrolase-related" evidence="1">
    <location>
        <begin position="84"/>
        <end position="434"/>
    </location>
</feature>
<dbReference type="InterPro" id="IPR006680">
    <property type="entry name" value="Amidohydro-rel"/>
</dbReference>
<organism evidence="2 3">
    <name type="scientific">Parvularcula maris</name>
    <dbReference type="NCBI Taxonomy" id="2965077"/>
    <lineage>
        <taxon>Bacteria</taxon>
        <taxon>Pseudomonadati</taxon>
        <taxon>Pseudomonadota</taxon>
        <taxon>Alphaproteobacteria</taxon>
        <taxon>Parvularculales</taxon>
        <taxon>Parvularculaceae</taxon>
        <taxon>Parvularcula</taxon>
    </lineage>
</organism>
<dbReference type="Proteomes" id="UP001142610">
    <property type="component" value="Unassembled WGS sequence"/>
</dbReference>
<gene>
    <name evidence="2" type="ORF">NOG11_06990</name>
</gene>
<dbReference type="Gene3D" id="1.20.58.520">
    <property type="entry name" value="Amidohydrolase"/>
    <property type="match status" value="1"/>
</dbReference>
<dbReference type="SUPFAM" id="SSF51556">
    <property type="entry name" value="Metallo-dependent hydrolases"/>
    <property type="match status" value="1"/>
</dbReference>
<dbReference type="SUPFAM" id="SSF51338">
    <property type="entry name" value="Composite domain of metallo-dependent hydrolases"/>
    <property type="match status" value="1"/>
</dbReference>
<evidence type="ECO:0000313" key="2">
    <source>
        <dbReference type="EMBL" id="MCQ8185135.1"/>
    </source>
</evidence>
<protein>
    <submittedName>
        <fullName evidence="2">Amidohydrolase family protein</fullName>
    </submittedName>
</protein>
<dbReference type="InterPro" id="IPR032466">
    <property type="entry name" value="Metal_Hydrolase"/>
</dbReference>